<protein>
    <submittedName>
        <fullName evidence="1">Uncharacterized protein</fullName>
    </submittedName>
</protein>
<evidence type="ECO:0000313" key="1">
    <source>
        <dbReference type="EMBL" id="KAK1866545.1"/>
    </source>
</evidence>
<accession>A0ACC3C8V7</accession>
<reference evidence="1" key="1">
    <citation type="submission" date="2019-11" db="EMBL/GenBank/DDBJ databases">
        <title>Nori genome reveals adaptations in red seaweeds to the harsh intertidal environment.</title>
        <authorList>
            <person name="Wang D."/>
            <person name="Mao Y."/>
        </authorList>
    </citation>
    <scope>NUCLEOTIDE SEQUENCE</scope>
    <source>
        <tissue evidence="1">Gametophyte</tissue>
    </source>
</reference>
<proteinExistence type="predicted"/>
<dbReference type="EMBL" id="CM020619">
    <property type="protein sequence ID" value="KAK1866545.1"/>
    <property type="molecule type" value="Genomic_DNA"/>
</dbReference>
<gene>
    <name evidence="1" type="ORF">I4F81_009061</name>
</gene>
<sequence length="565" mass="58606">MAAFIPVTAVAPVGARRTAWAGGAPAGGRPSAGLCAGGAARLMPRRGAVVVPPSPLAVAGRRGGVRMAAAGAPDERVDALVVGSGVSGSTLAYRLHERGVSTLLTEARDVVGGNVISRMANGYTWEEGPNTFQPAPHILRLAVDVGLKEDLVFADHTLPRFVYWKGNLYALPMGPSDIPKFRLLSPWGAVRAGLGAAGFVLPNWSGKEESVKEFITRHLGAEVFAKMIDPFVSGVYAGDPSQLAIRGAFGKIYALQNLGITQGIVEGAIIRLRQRKAEAGDPDPELPVVKGGALGSFREGLGMLPKAVAGKLGDAVRLGWTLTELRHAPGGKPGYEAVYSTPDGPRTVHAKTVSLTAPAGAAASILGGMLPAARALDEVYYPCVWSVTLSYPTTAFKRSLKGFGNLIPRAMGVRTLGTIWSSSLFPGRAPPGRELLLSYIGGAQDKGIADLSEEEVVAAVDADIKALLLSADAADEAPVVVGIRKWARAIPQYVRGHLELVAGVREAAAESCPGLFLGGNYASGVAFGDCVAWGDKAATEVVAALGNMPDDEAAVSEEAVSTATV</sequence>
<keyword evidence="2" id="KW-1185">Reference proteome</keyword>
<dbReference type="Proteomes" id="UP000798662">
    <property type="component" value="Chromosome 2"/>
</dbReference>
<organism evidence="1 2">
    <name type="scientific">Pyropia yezoensis</name>
    <name type="common">Susabi-nori</name>
    <name type="synonym">Porphyra yezoensis</name>
    <dbReference type="NCBI Taxonomy" id="2788"/>
    <lineage>
        <taxon>Eukaryota</taxon>
        <taxon>Rhodophyta</taxon>
        <taxon>Bangiophyceae</taxon>
        <taxon>Bangiales</taxon>
        <taxon>Bangiaceae</taxon>
        <taxon>Pyropia</taxon>
    </lineage>
</organism>
<evidence type="ECO:0000313" key="2">
    <source>
        <dbReference type="Proteomes" id="UP000798662"/>
    </source>
</evidence>
<comment type="caution">
    <text evidence="1">The sequence shown here is derived from an EMBL/GenBank/DDBJ whole genome shotgun (WGS) entry which is preliminary data.</text>
</comment>
<name>A0ACC3C8V7_PYRYE</name>